<comment type="subcellular location">
    <subcellularLocation>
        <location evidence="1">Cell envelope</location>
    </subcellularLocation>
</comment>
<evidence type="ECO:0000259" key="5">
    <source>
        <dbReference type="Pfam" id="PF25990"/>
    </source>
</evidence>
<proteinExistence type="predicted"/>
<protein>
    <submittedName>
        <fullName evidence="6">HlyD family efflux transporter periplasmic adaptor subunit</fullName>
    </submittedName>
</protein>
<evidence type="ECO:0000256" key="2">
    <source>
        <dbReference type="ARBA" id="ARBA00023054"/>
    </source>
</evidence>
<evidence type="ECO:0000313" key="7">
    <source>
        <dbReference type="Proteomes" id="UP000766246"/>
    </source>
</evidence>
<dbReference type="SUPFAM" id="SSF111369">
    <property type="entry name" value="HlyD-like secretion proteins"/>
    <property type="match status" value="2"/>
</dbReference>
<dbReference type="AlphaFoldDB" id="A0A927UD56"/>
<dbReference type="PANTHER" id="PTHR32347:SF14">
    <property type="entry name" value="EFFLUX SYSTEM COMPONENT YKNX-RELATED"/>
    <property type="match status" value="1"/>
</dbReference>
<sequence>MKVLKGIGGFFKKHLKLVIVLAIIAVIVGFIWHNAQVAKKAIEEAANEPVTSEIKKMDLQQSVAVTGTLTANDKATVTSTIGGSGITGVKVSKVNYKEGDYVEAGTVVVEFDGDDYERKLAELNAQNNIDNKVSLKDIADLQQKILDAQKDLENTQADIVKKQEWLDKNEKYYRDIKDAFENGQKDPYSDETERYLEQSAIVQERYGFTIDSYEAKQDELKTLKDKAKTLQDTITNTQQSIEIAQLKQNFAQTYTQVDAKDDVYESMEKTHVSAPISGYIITMNVEEGNNYTQGNTVFTIADTSGFEVSATVNEYDVANIANGLPANIKFEATGDEEFKGEVTFVSIASEGSISGSNPQAAAAQAAGTSAGVANYKIKIKLNENDDRLRVGMTAKASVILDSVDNVLAVPYDCIQQDDKGKDFVAVVKKDGTKKNVYVTTGLESDYYVEIKGEGLKEGMTVEAIVKDAPSTDIMDYMELSTEE</sequence>
<reference evidence="6" key="1">
    <citation type="submission" date="2019-04" db="EMBL/GenBank/DDBJ databases">
        <title>Evolution of Biomass-Degrading Anaerobic Consortia Revealed by Metagenomics.</title>
        <authorList>
            <person name="Peng X."/>
        </authorList>
    </citation>
    <scope>NUCLEOTIDE SEQUENCE</scope>
    <source>
        <strain evidence="6">SIG311</strain>
    </source>
</reference>
<name>A0A927UD56_9FIRM</name>
<dbReference type="GO" id="GO:0030313">
    <property type="term" value="C:cell envelope"/>
    <property type="evidence" value="ECO:0007669"/>
    <property type="project" value="UniProtKB-SubCell"/>
</dbReference>
<dbReference type="PANTHER" id="PTHR32347">
    <property type="entry name" value="EFFLUX SYSTEM COMPONENT YKNX-RELATED"/>
    <property type="match status" value="1"/>
</dbReference>
<feature type="coiled-coil region" evidence="3">
    <location>
        <begin position="210"/>
        <end position="240"/>
    </location>
</feature>
<evidence type="ECO:0000313" key="6">
    <source>
        <dbReference type="EMBL" id="MBE5920149.1"/>
    </source>
</evidence>
<evidence type="ECO:0000256" key="4">
    <source>
        <dbReference type="SAM" id="Phobius"/>
    </source>
</evidence>
<accession>A0A927UD56</accession>
<dbReference type="Gene3D" id="2.40.30.170">
    <property type="match status" value="1"/>
</dbReference>
<keyword evidence="2 3" id="KW-0175">Coiled coil</keyword>
<feature type="domain" description="YknX-like beta-barrel" evidence="5">
    <location>
        <begin position="306"/>
        <end position="395"/>
    </location>
</feature>
<keyword evidence="4" id="KW-1133">Transmembrane helix</keyword>
<evidence type="ECO:0000256" key="3">
    <source>
        <dbReference type="SAM" id="Coils"/>
    </source>
</evidence>
<evidence type="ECO:0000256" key="1">
    <source>
        <dbReference type="ARBA" id="ARBA00004196"/>
    </source>
</evidence>
<dbReference type="Pfam" id="PF25990">
    <property type="entry name" value="Beta-barrel_YknX"/>
    <property type="match status" value="1"/>
</dbReference>
<dbReference type="EMBL" id="SVER01000025">
    <property type="protein sequence ID" value="MBE5920149.1"/>
    <property type="molecule type" value="Genomic_DNA"/>
</dbReference>
<dbReference type="Gene3D" id="2.40.420.20">
    <property type="match status" value="1"/>
</dbReference>
<keyword evidence="4" id="KW-0472">Membrane</keyword>
<keyword evidence="4" id="KW-0812">Transmembrane</keyword>
<organism evidence="6 7">
    <name type="scientific">Pseudobutyrivibrio ruminis</name>
    <dbReference type="NCBI Taxonomy" id="46206"/>
    <lineage>
        <taxon>Bacteria</taxon>
        <taxon>Bacillati</taxon>
        <taxon>Bacillota</taxon>
        <taxon>Clostridia</taxon>
        <taxon>Lachnospirales</taxon>
        <taxon>Lachnospiraceae</taxon>
        <taxon>Pseudobutyrivibrio</taxon>
    </lineage>
</organism>
<comment type="caution">
    <text evidence="6">The sequence shown here is derived from an EMBL/GenBank/DDBJ whole genome shotgun (WGS) entry which is preliminary data.</text>
</comment>
<dbReference type="InterPro" id="IPR058636">
    <property type="entry name" value="Beta-barrel_YknX"/>
</dbReference>
<dbReference type="InterPro" id="IPR050465">
    <property type="entry name" value="UPF0194_transport"/>
</dbReference>
<dbReference type="Proteomes" id="UP000766246">
    <property type="component" value="Unassembled WGS sequence"/>
</dbReference>
<feature type="transmembrane region" description="Helical" evidence="4">
    <location>
        <begin position="15"/>
        <end position="32"/>
    </location>
</feature>
<gene>
    <name evidence="6" type="ORF">E7272_09940</name>
</gene>